<evidence type="ECO:0000313" key="3">
    <source>
        <dbReference type="Proteomes" id="UP001642464"/>
    </source>
</evidence>
<evidence type="ECO:0000256" key="1">
    <source>
        <dbReference type="SAM" id="MobiDB-lite"/>
    </source>
</evidence>
<dbReference type="Gene3D" id="2.60.120.650">
    <property type="entry name" value="Cupin"/>
    <property type="match status" value="1"/>
</dbReference>
<accession>A0ABP0QAD9</accession>
<proteinExistence type="predicted"/>
<sequence>MGKGPKNIVPCLSASNVTLEAAVEEEIGRWEADWTCDAAAALWGETCEDNSCTNAAVENLEQQELAEPWMQAILTSEGFTAFQGGEDGAASDFDVCNSVGKLDRKTEEFYAPYWCYTVPEYSRASIAACNGGAGSCICMGPTVCGSWGPFPAGTWQSYSYSCCGCVPAPAPAAAVVPAPAVAAPVAAPAVAPAATATAAGGGGGGATASCSAHKGCQDLKLEGVCCPAADGTYLGCCDVSALETKVELTVDTKVVGKLSQLHAADASEFDLSFVDKLSSAHPAVLRRAFSLESRGTLPPHEDPLEQLLGAPRAPGGSWYASCVLQRSRRALSEFLSQALPKGVPHFLQRSPKSLASRCRPPTHSAAAWVFFGRNARGRVLRGRPEHTDAIQHSGTWHVQLKGQKVWTVRPTTELQRQARALKGAGPVKIRCKEGDVLCINTKLWWHQTHIPSKCQLSMSVARDMYLDGTRPGACDMTNVEGHYAVQAIRKGAVIFTEDDAPDLQLPRSSEANCELRESQDGRLVVAAKRAIRKGEWFSVSESEEEAETEERAHKRRR</sequence>
<feature type="region of interest" description="Disordered" evidence="1">
    <location>
        <begin position="538"/>
        <end position="557"/>
    </location>
</feature>
<evidence type="ECO:0000313" key="2">
    <source>
        <dbReference type="EMBL" id="CAK9084623.1"/>
    </source>
</evidence>
<dbReference type="Proteomes" id="UP001642464">
    <property type="component" value="Unassembled WGS sequence"/>
</dbReference>
<reference evidence="2 3" key="1">
    <citation type="submission" date="2024-02" db="EMBL/GenBank/DDBJ databases">
        <authorList>
            <person name="Chen Y."/>
            <person name="Shah S."/>
            <person name="Dougan E. K."/>
            <person name="Thang M."/>
            <person name="Chan C."/>
        </authorList>
    </citation>
    <scope>NUCLEOTIDE SEQUENCE [LARGE SCALE GENOMIC DNA]</scope>
</reference>
<keyword evidence="3" id="KW-1185">Reference proteome</keyword>
<dbReference type="EMBL" id="CAXAMM010039196">
    <property type="protein sequence ID" value="CAK9084623.1"/>
    <property type="molecule type" value="Genomic_DNA"/>
</dbReference>
<name>A0ABP0QAD9_9DINO</name>
<organism evidence="2 3">
    <name type="scientific">Durusdinium trenchii</name>
    <dbReference type="NCBI Taxonomy" id="1381693"/>
    <lineage>
        <taxon>Eukaryota</taxon>
        <taxon>Sar</taxon>
        <taxon>Alveolata</taxon>
        <taxon>Dinophyceae</taxon>
        <taxon>Suessiales</taxon>
        <taxon>Symbiodiniaceae</taxon>
        <taxon>Durusdinium</taxon>
    </lineage>
</organism>
<protein>
    <submittedName>
        <fullName evidence="2">Uncharacterized protein</fullName>
    </submittedName>
</protein>
<gene>
    <name evidence="2" type="ORF">SCF082_LOCUS40136</name>
</gene>
<comment type="caution">
    <text evidence="2">The sequence shown here is derived from an EMBL/GenBank/DDBJ whole genome shotgun (WGS) entry which is preliminary data.</text>
</comment>
<dbReference type="SUPFAM" id="SSF51197">
    <property type="entry name" value="Clavaminate synthase-like"/>
    <property type="match status" value="1"/>
</dbReference>